<organism evidence="2 3">
    <name type="scientific">Candidatus Scybalenecus merdavium</name>
    <dbReference type="NCBI Taxonomy" id="2840939"/>
    <lineage>
        <taxon>Bacteria</taxon>
        <taxon>Bacillati</taxon>
        <taxon>Bacillota</taxon>
        <taxon>Clostridia</taxon>
        <taxon>Eubacteriales</taxon>
        <taxon>Oscillospiraceae</taxon>
        <taxon>Oscillospiraceae incertae sedis</taxon>
        <taxon>Candidatus Scybalenecus</taxon>
    </lineage>
</organism>
<dbReference type="Gene3D" id="3.30.420.40">
    <property type="match status" value="2"/>
</dbReference>
<comment type="caution">
    <text evidence="2">The sequence shown here is derived from an EMBL/GenBank/DDBJ whole genome shotgun (WGS) entry which is preliminary data.</text>
</comment>
<name>A0A9D1MUD2_9FIRM</name>
<dbReference type="GO" id="GO:0005829">
    <property type="term" value="C:cytosol"/>
    <property type="evidence" value="ECO:0007669"/>
    <property type="project" value="TreeGrafter"/>
</dbReference>
<sequence>MAVLILGIDSCSVTAAAALADGGRVLAESFENSGLTHSETLLPLILSTVEKAGKTLADIDEIAITSGPGSFTGLRIGIATAKGLAFARSLPCVGVSSLEAAACNFLDMDCTVCVCMDARRQQFYNAVFKTENGVLHRLMPDRAISAEALEKELQDAGQHVILAGDGAKLALSLLQAAPVTLCAPEKMYPLGSGVLHAAQGKKRVAPEALVPVYLRPSQAERELKLKRS</sequence>
<protein>
    <submittedName>
        <fullName evidence="2">tRNA (Adenosine(37)-N6)-threonylcarbamoyltransferase complex dimerization subunit type 1 TsaB</fullName>
    </submittedName>
</protein>
<evidence type="ECO:0000313" key="3">
    <source>
        <dbReference type="Proteomes" id="UP000824125"/>
    </source>
</evidence>
<dbReference type="NCBIfam" id="TIGR03725">
    <property type="entry name" value="T6A_YeaZ"/>
    <property type="match status" value="1"/>
</dbReference>
<reference evidence="2" key="2">
    <citation type="journal article" date="2021" name="PeerJ">
        <title>Extensive microbial diversity within the chicken gut microbiome revealed by metagenomics and culture.</title>
        <authorList>
            <person name="Gilroy R."/>
            <person name="Ravi A."/>
            <person name="Getino M."/>
            <person name="Pursley I."/>
            <person name="Horton D.L."/>
            <person name="Alikhan N.F."/>
            <person name="Baker D."/>
            <person name="Gharbi K."/>
            <person name="Hall N."/>
            <person name="Watson M."/>
            <person name="Adriaenssens E.M."/>
            <person name="Foster-Nyarko E."/>
            <person name="Jarju S."/>
            <person name="Secka A."/>
            <person name="Antonio M."/>
            <person name="Oren A."/>
            <person name="Chaudhuri R.R."/>
            <person name="La Ragione R."/>
            <person name="Hildebrand F."/>
            <person name="Pallen M.J."/>
        </authorList>
    </citation>
    <scope>NUCLEOTIDE SEQUENCE</scope>
    <source>
        <strain evidence="2">CHK176-6737</strain>
    </source>
</reference>
<dbReference type="Pfam" id="PF00814">
    <property type="entry name" value="TsaD"/>
    <property type="match status" value="1"/>
</dbReference>
<dbReference type="CDD" id="cd24032">
    <property type="entry name" value="ASKHA_NBD_TsaB"/>
    <property type="match status" value="1"/>
</dbReference>
<dbReference type="Proteomes" id="UP000824125">
    <property type="component" value="Unassembled WGS sequence"/>
</dbReference>
<dbReference type="InterPro" id="IPR022496">
    <property type="entry name" value="T6A_TsaB"/>
</dbReference>
<dbReference type="PANTHER" id="PTHR11735:SF11">
    <property type="entry name" value="TRNA THREONYLCARBAMOYLADENOSINE BIOSYNTHESIS PROTEIN TSAB"/>
    <property type="match status" value="1"/>
</dbReference>
<gene>
    <name evidence="2" type="primary">tsaB</name>
    <name evidence="2" type="ORF">IAD23_04000</name>
</gene>
<dbReference type="PANTHER" id="PTHR11735">
    <property type="entry name" value="TRNA N6-ADENOSINE THREONYLCARBAMOYLTRANSFERASE"/>
    <property type="match status" value="1"/>
</dbReference>
<proteinExistence type="predicted"/>
<feature type="domain" description="Gcp-like" evidence="1">
    <location>
        <begin position="36"/>
        <end position="151"/>
    </location>
</feature>
<dbReference type="InterPro" id="IPR000905">
    <property type="entry name" value="Gcp-like_dom"/>
</dbReference>
<reference evidence="2" key="1">
    <citation type="submission" date="2020-10" db="EMBL/GenBank/DDBJ databases">
        <authorList>
            <person name="Gilroy R."/>
        </authorList>
    </citation>
    <scope>NUCLEOTIDE SEQUENCE</scope>
    <source>
        <strain evidence="2">CHK176-6737</strain>
    </source>
</reference>
<dbReference type="SUPFAM" id="SSF53067">
    <property type="entry name" value="Actin-like ATPase domain"/>
    <property type="match status" value="2"/>
</dbReference>
<evidence type="ECO:0000259" key="1">
    <source>
        <dbReference type="Pfam" id="PF00814"/>
    </source>
</evidence>
<dbReference type="InterPro" id="IPR043129">
    <property type="entry name" value="ATPase_NBD"/>
</dbReference>
<dbReference type="AlphaFoldDB" id="A0A9D1MUD2"/>
<evidence type="ECO:0000313" key="2">
    <source>
        <dbReference type="EMBL" id="HIU69099.1"/>
    </source>
</evidence>
<dbReference type="GO" id="GO:0002949">
    <property type="term" value="P:tRNA threonylcarbamoyladenosine modification"/>
    <property type="evidence" value="ECO:0007669"/>
    <property type="project" value="InterPro"/>
</dbReference>
<dbReference type="EMBL" id="DVNM01000020">
    <property type="protein sequence ID" value="HIU69099.1"/>
    <property type="molecule type" value="Genomic_DNA"/>
</dbReference>
<accession>A0A9D1MUD2</accession>